<protein>
    <submittedName>
        <fullName evidence="13">Cas scaffolding protein family member 4</fullName>
    </submittedName>
</protein>
<dbReference type="GO" id="GO:0005925">
    <property type="term" value="C:focal adhesion"/>
    <property type="evidence" value="ECO:0007669"/>
    <property type="project" value="UniProtKB-SubCell"/>
</dbReference>
<feature type="domain" description="SH3" evidence="11">
    <location>
        <begin position="5"/>
        <end position="67"/>
    </location>
</feature>
<dbReference type="GO" id="GO:0016477">
    <property type="term" value="P:cell migration"/>
    <property type="evidence" value="ECO:0007669"/>
    <property type="project" value="TreeGrafter"/>
</dbReference>
<evidence type="ECO:0000256" key="5">
    <source>
        <dbReference type="ARBA" id="ARBA00022490"/>
    </source>
</evidence>
<evidence type="ECO:0000256" key="10">
    <source>
        <dbReference type="SAM" id="MobiDB-lite"/>
    </source>
</evidence>
<dbReference type="InterPro" id="IPR036028">
    <property type="entry name" value="SH3-like_dom_sf"/>
</dbReference>
<comment type="similarity">
    <text evidence="3">Belongs to the CAS family.</text>
</comment>
<accession>A0A6P7YZ06</accession>
<dbReference type="Gene3D" id="1.20.120.830">
    <property type="entry name" value="Serine-rich domain"/>
    <property type="match status" value="1"/>
</dbReference>
<feature type="compositionally biased region" description="Low complexity" evidence="10">
    <location>
        <begin position="434"/>
        <end position="458"/>
    </location>
</feature>
<sequence length="877" mass="97957">MAMCSENILAKALYDNKAESSDELTFRKGDILMVLEQSILGSEGWWKCSLLGRQGLAPANRLQVLPSSPSEGCPSHTPKSPNHPGIYQVPSTCKISPPFEDVNSLYQAPSPSSVLSKDIYQVPISSIARVFTDQTYISTNQHLFTLPKASQASLPISAASLQNELYDVPSPRRPESLFTQSGLIPPMARKFSQPFTTIEHLQLQQLYDIPSSSEKLQVYRQQNSPMACDVSATHISRDISQKDAHCDASPPTEDQNFTGHFNTLPNPQKSEWIYDMPISLEKTGIKKVCENPSPDKQVLYDVPPVKYGSGLLDVLSTKAEKRCERTQIYDVPPVHGRLTFSDQLLYDVPTSRDMPLLKQNGTYDVPPSVLAHRAEHWDTKKNIYDIPKGSPPISQHRNYNERSNSTHEDPAYDTPPPLPRDPKPSARTPEQDRLSVTSVDSRTSTLSTSSTASSESSSLEESAKEIVLEFDLAIERLSQLQHRVASSVASLMIYVSSKWRYEEHLGANIEDIHRAVDGIKESLAEFLEFVEGIKANAAHLRNANLQTRISKQLQILTDSFQILQETREALNKCNWSLSALVITKPQSNLDDLDRFVMVARTIPDDIKRFVSIIIANGKLLFRKKDKQENKNSKMIAADETELCMQVPKRSDLGMVQRSVLSHKLCESNGTSYFPRRNATKNCVCVQLQKKDEIVKKLTPLLHKDEAKKSATDGKKTPALEKMLENPSSQEKARKKAVAQLQASSAPMMKKSKDGSTVKHSLSDHARLYFGALQKAINVFNSSLSSKQPPEIFITQSKLIIMVGQKLVDTLCRDVQGNDTRNEILHSSSQLCSLLKNLALATKTAAVQYPNLEAMQELQERANVLSAKTQQFRAMMEQ</sequence>
<dbReference type="OrthoDB" id="5983572at2759"/>
<dbReference type="InterPro" id="IPR037362">
    <property type="entry name" value="CAS_fam"/>
</dbReference>
<dbReference type="InterPro" id="IPR001452">
    <property type="entry name" value="SH3_domain"/>
</dbReference>
<feature type="region of interest" description="Disordered" evidence="10">
    <location>
        <begin position="381"/>
        <end position="458"/>
    </location>
</feature>
<evidence type="ECO:0000256" key="6">
    <source>
        <dbReference type="ARBA" id="ARBA00022553"/>
    </source>
</evidence>
<dbReference type="SMART" id="SM00326">
    <property type="entry name" value="SH3"/>
    <property type="match status" value="1"/>
</dbReference>
<evidence type="ECO:0000313" key="13">
    <source>
        <dbReference type="RefSeq" id="XP_030068500.1"/>
    </source>
</evidence>
<evidence type="ECO:0000256" key="8">
    <source>
        <dbReference type="ARBA" id="ARBA00022949"/>
    </source>
</evidence>
<dbReference type="AlphaFoldDB" id="A0A6P7YZ06"/>
<dbReference type="Pfam" id="PF12026">
    <property type="entry name" value="CAS_C"/>
    <property type="match status" value="1"/>
</dbReference>
<keyword evidence="4 9" id="KW-0728">SH3 domain</keyword>
<dbReference type="GO" id="GO:0005886">
    <property type="term" value="C:plasma membrane"/>
    <property type="evidence" value="ECO:0007669"/>
    <property type="project" value="TreeGrafter"/>
</dbReference>
<dbReference type="GO" id="GO:0005737">
    <property type="term" value="C:cytoplasm"/>
    <property type="evidence" value="ECO:0007669"/>
    <property type="project" value="UniProtKB-SubCell"/>
</dbReference>
<feature type="compositionally biased region" description="Basic and acidic residues" evidence="10">
    <location>
        <begin position="420"/>
        <end position="433"/>
    </location>
</feature>
<dbReference type="FunCoup" id="A0A6P7YZ06">
    <property type="interactions" value="207"/>
</dbReference>
<evidence type="ECO:0000256" key="2">
    <source>
        <dbReference type="ARBA" id="ARBA00004496"/>
    </source>
</evidence>
<dbReference type="InterPro" id="IPR038319">
    <property type="entry name" value="Serine_rich_sf"/>
</dbReference>
<dbReference type="GeneID" id="115476329"/>
<evidence type="ECO:0000256" key="7">
    <source>
        <dbReference type="ARBA" id="ARBA00022889"/>
    </source>
</evidence>
<dbReference type="PANTHER" id="PTHR10654">
    <property type="entry name" value="CAS SCAFFOLDING PROTEIN"/>
    <property type="match status" value="1"/>
</dbReference>
<dbReference type="InParanoid" id="A0A6P7YZ06"/>
<reference evidence="13" key="1">
    <citation type="submission" date="2025-08" db="UniProtKB">
        <authorList>
            <consortium name="RefSeq"/>
        </authorList>
    </citation>
    <scope>IDENTIFICATION</scope>
</reference>
<comment type="subcellular location">
    <subcellularLocation>
        <location evidence="1">Cell junction</location>
        <location evidence="1">Focal adhesion</location>
    </subcellularLocation>
    <subcellularLocation>
        <location evidence="2">Cytoplasm</location>
    </subcellularLocation>
</comment>
<proteinExistence type="inferred from homology"/>
<evidence type="ECO:0000256" key="4">
    <source>
        <dbReference type="ARBA" id="ARBA00022443"/>
    </source>
</evidence>
<dbReference type="InterPro" id="IPR021901">
    <property type="entry name" value="CAS_C"/>
</dbReference>
<feature type="region of interest" description="Disordered" evidence="10">
    <location>
        <begin position="723"/>
        <end position="756"/>
    </location>
</feature>
<evidence type="ECO:0000259" key="11">
    <source>
        <dbReference type="PROSITE" id="PS50002"/>
    </source>
</evidence>
<dbReference type="SUPFAM" id="SSF50044">
    <property type="entry name" value="SH3-domain"/>
    <property type="match status" value="1"/>
</dbReference>
<dbReference type="Gene3D" id="2.30.30.40">
    <property type="entry name" value="SH3 Domains"/>
    <property type="match status" value="1"/>
</dbReference>
<dbReference type="PRINTS" id="PR00452">
    <property type="entry name" value="SH3DOMAIN"/>
</dbReference>
<dbReference type="Proteomes" id="UP000515156">
    <property type="component" value="Chromosome 8"/>
</dbReference>
<dbReference type="GO" id="GO:0007155">
    <property type="term" value="P:cell adhesion"/>
    <property type="evidence" value="ECO:0007669"/>
    <property type="project" value="UniProtKB-KW"/>
</dbReference>
<dbReference type="GO" id="GO:0007169">
    <property type="term" value="P:cell surface receptor protein tyrosine kinase signaling pathway"/>
    <property type="evidence" value="ECO:0007669"/>
    <property type="project" value="TreeGrafter"/>
</dbReference>
<feature type="compositionally biased region" description="Basic and acidic residues" evidence="10">
    <location>
        <begin position="398"/>
        <end position="410"/>
    </location>
</feature>
<dbReference type="RefSeq" id="XP_030068500.1">
    <property type="nucleotide sequence ID" value="XM_030212640.1"/>
</dbReference>
<evidence type="ECO:0000313" key="12">
    <source>
        <dbReference type="Proteomes" id="UP000515156"/>
    </source>
</evidence>
<evidence type="ECO:0000256" key="3">
    <source>
        <dbReference type="ARBA" id="ARBA00007848"/>
    </source>
</evidence>
<keyword evidence="12" id="KW-1185">Reference proteome</keyword>
<dbReference type="PROSITE" id="PS50002">
    <property type="entry name" value="SH3"/>
    <property type="match status" value="1"/>
</dbReference>
<dbReference type="Pfam" id="PF08824">
    <property type="entry name" value="Serine_rich"/>
    <property type="match status" value="1"/>
</dbReference>
<dbReference type="PANTHER" id="PTHR10654:SF19">
    <property type="entry name" value="CAS SCAFFOLDING PROTEIN FAMILY MEMBER 4"/>
    <property type="match status" value="1"/>
</dbReference>
<organism evidence="12 13">
    <name type="scientific">Microcaecilia unicolor</name>
    <dbReference type="NCBI Taxonomy" id="1415580"/>
    <lineage>
        <taxon>Eukaryota</taxon>
        <taxon>Metazoa</taxon>
        <taxon>Chordata</taxon>
        <taxon>Craniata</taxon>
        <taxon>Vertebrata</taxon>
        <taxon>Euteleostomi</taxon>
        <taxon>Amphibia</taxon>
        <taxon>Gymnophiona</taxon>
        <taxon>Siphonopidae</taxon>
        <taxon>Microcaecilia</taxon>
    </lineage>
</organism>
<dbReference type="CTD" id="57091"/>
<keyword evidence="5" id="KW-0963">Cytoplasm</keyword>
<gene>
    <name evidence="13" type="primary">CASS4</name>
</gene>
<dbReference type="FunFam" id="1.20.120.830:FF:000001">
    <property type="entry name" value="BCAR1 scaffold protein, Cas family member"/>
    <property type="match status" value="1"/>
</dbReference>
<dbReference type="Pfam" id="PF00018">
    <property type="entry name" value="SH3_1"/>
    <property type="match status" value="1"/>
</dbReference>
<dbReference type="Gene3D" id="1.20.120.230">
    <property type="entry name" value="Alpha-catenin/vinculin-like"/>
    <property type="match status" value="1"/>
</dbReference>
<dbReference type="InterPro" id="IPR014928">
    <property type="entry name" value="Serine_rich_dom"/>
</dbReference>
<name>A0A6P7YZ06_9AMPH</name>
<keyword evidence="8" id="KW-0965">Cell junction</keyword>
<keyword evidence="6" id="KW-0597">Phosphoprotein</keyword>
<keyword evidence="7" id="KW-0130">Cell adhesion</keyword>
<dbReference type="KEGG" id="muo:115476329"/>
<evidence type="ECO:0000256" key="1">
    <source>
        <dbReference type="ARBA" id="ARBA00004246"/>
    </source>
</evidence>
<evidence type="ECO:0000256" key="9">
    <source>
        <dbReference type="PROSITE-ProRule" id="PRU00192"/>
    </source>
</evidence>
<dbReference type="FunFam" id="2.30.30.40:FF:000009">
    <property type="entry name" value="Breast cancer anti-estrogen resistance 1"/>
    <property type="match status" value="1"/>
</dbReference>